<sequence>MSHPLIDTHAHLCDDRFDADRDAVLARAHAAGVTAIVAVSETLADAQRTLALCDSYPLLKPACGLYPGYADLDQAEAMIAFMQQHQQRWVAIGEVGLDYMLAKEEPQRAVQRAVLSRFVQLSEAWDLPLNCHSRGAGKQVVELLLQEDAKRVQLHAYHGPHKAALQAVEAGWYLSIPPAVVRSGQLRELVVKLPLHALLLESDSPVLGPQADTRNEPANLTQSLAVVAELHGLAIPALRERLWENSLRLYGERLVPALV</sequence>
<feature type="binding site" evidence="4">
    <location>
        <position position="94"/>
    </location>
    <ligand>
        <name>a divalent metal cation</name>
        <dbReference type="ChEBI" id="CHEBI:60240"/>
        <label>1</label>
    </ligand>
</feature>
<name>A0LDU3_MAGMM</name>
<dbReference type="HOGENOM" id="CLU_031506_5_3_5"/>
<dbReference type="Gene3D" id="3.20.20.140">
    <property type="entry name" value="Metal-dependent hydrolases"/>
    <property type="match status" value="1"/>
</dbReference>
<dbReference type="GO" id="GO:0016788">
    <property type="term" value="F:hydrolase activity, acting on ester bonds"/>
    <property type="evidence" value="ECO:0007669"/>
    <property type="project" value="InterPro"/>
</dbReference>
<dbReference type="GO" id="GO:0046872">
    <property type="term" value="F:metal ion binding"/>
    <property type="evidence" value="ECO:0007669"/>
    <property type="project" value="UniProtKB-KW"/>
</dbReference>
<dbReference type="OrthoDB" id="9810005at2"/>
<dbReference type="eggNOG" id="COG0084">
    <property type="taxonomic scope" value="Bacteria"/>
</dbReference>
<keyword evidence="2 4" id="KW-0479">Metal-binding</keyword>
<dbReference type="Pfam" id="PF01026">
    <property type="entry name" value="TatD_DNase"/>
    <property type="match status" value="1"/>
</dbReference>
<keyword evidence="3" id="KW-0378">Hydrolase</keyword>
<reference evidence="6" key="1">
    <citation type="journal article" date="2009" name="Appl. Environ. Microbiol.">
        <title>Complete genome sequence of the chemolithoautotrophic marine magnetotactic coccus strain MC-1.</title>
        <authorList>
            <person name="Schubbe S."/>
            <person name="Williams T.J."/>
            <person name="Xie G."/>
            <person name="Kiss H.E."/>
            <person name="Brettin T.S."/>
            <person name="Martinez D."/>
            <person name="Ross C.A."/>
            <person name="Schuler D."/>
            <person name="Cox B.L."/>
            <person name="Nealson K.H."/>
            <person name="Bazylinski D.A."/>
        </authorList>
    </citation>
    <scope>NUCLEOTIDE SEQUENCE [LARGE SCALE GENOMIC DNA]</scope>
    <source>
        <strain evidence="6">ATCC BAA-1437 / JCM 17883 / MC-1</strain>
    </source>
</reference>
<dbReference type="PANTHER" id="PTHR46317">
    <property type="entry name" value="HYDROLASE OF PHP SUPERFAMILY-RELATED PROTEIN"/>
    <property type="match status" value="1"/>
</dbReference>
<proteinExistence type="inferred from homology"/>
<dbReference type="InterPro" id="IPR032466">
    <property type="entry name" value="Metal_Hydrolase"/>
</dbReference>
<protein>
    <submittedName>
        <fullName evidence="5">TatD-related deoxyribonuclease</fullName>
    </submittedName>
</protein>
<accession>A0LDU3</accession>
<dbReference type="STRING" id="156889.Mmc1_3651"/>
<evidence type="ECO:0000256" key="1">
    <source>
        <dbReference type="ARBA" id="ARBA00009275"/>
    </source>
</evidence>
<evidence type="ECO:0000256" key="4">
    <source>
        <dbReference type="PIRSR" id="PIRSR005902-1"/>
    </source>
</evidence>
<comment type="similarity">
    <text evidence="1">Belongs to the metallo-dependent hydrolases superfamily. TatD-type hydrolase family.</text>
</comment>
<feature type="binding site" evidence="4">
    <location>
        <position position="11"/>
    </location>
    <ligand>
        <name>a divalent metal cation</name>
        <dbReference type="ChEBI" id="CHEBI:60240"/>
        <label>1</label>
    </ligand>
</feature>
<feature type="binding site" evidence="4">
    <location>
        <position position="203"/>
    </location>
    <ligand>
        <name>a divalent metal cation</name>
        <dbReference type="ChEBI" id="CHEBI:60240"/>
        <label>1</label>
    </ligand>
</feature>
<dbReference type="SUPFAM" id="SSF51556">
    <property type="entry name" value="Metallo-dependent hydrolases"/>
    <property type="match status" value="1"/>
</dbReference>
<dbReference type="RefSeq" id="WP_011715189.1">
    <property type="nucleotide sequence ID" value="NC_008576.1"/>
</dbReference>
<dbReference type="InterPro" id="IPR001130">
    <property type="entry name" value="TatD-like"/>
</dbReference>
<evidence type="ECO:0000313" key="6">
    <source>
        <dbReference type="Proteomes" id="UP000002586"/>
    </source>
</evidence>
<evidence type="ECO:0000256" key="2">
    <source>
        <dbReference type="ARBA" id="ARBA00022723"/>
    </source>
</evidence>
<dbReference type="PIRSF" id="PIRSF005902">
    <property type="entry name" value="DNase_TatD"/>
    <property type="match status" value="1"/>
</dbReference>
<organism evidence="5 6">
    <name type="scientific">Magnetococcus marinus (strain ATCC BAA-1437 / JCM 17883 / MC-1)</name>
    <dbReference type="NCBI Taxonomy" id="156889"/>
    <lineage>
        <taxon>Bacteria</taxon>
        <taxon>Pseudomonadati</taxon>
        <taxon>Pseudomonadota</taxon>
        <taxon>Magnetococcia</taxon>
        <taxon>Magnetococcales</taxon>
        <taxon>Magnetococcaceae</taxon>
        <taxon>Magnetococcus</taxon>
    </lineage>
</organism>
<dbReference type="CDD" id="cd01310">
    <property type="entry name" value="TatD_DNAse"/>
    <property type="match status" value="1"/>
</dbReference>
<gene>
    <name evidence="5" type="ordered locus">Mmc1_3651</name>
</gene>
<dbReference type="PANTHER" id="PTHR46317:SF1">
    <property type="entry name" value="HYDROLASE, TATD FAMILY"/>
    <property type="match status" value="1"/>
</dbReference>
<feature type="binding site" evidence="4">
    <location>
        <position position="155"/>
    </location>
    <ligand>
        <name>a divalent metal cation</name>
        <dbReference type="ChEBI" id="CHEBI:60240"/>
        <label>2</label>
    </ligand>
</feature>
<feature type="binding site" evidence="4">
    <location>
        <position position="132"/>
    </location>
    <ligand>
        <name>a divalent metal cation</name>
        <dbReference type="ChEBI" id="CHEBI:60240"/>
        <label>2</label>
    </ligand>
</feature>
<dbReference type="AlphaFoldDB" id="A0LDU3"/>
<feature type="binding site" evidence="4">
    <location>
        <position position="9"/>
    </location>
    <ligand>
        <name>a divalent metal cation</name>
        <dbReference type="ChEBI" id="CHEBI:60240"/>
        <label>1</label>
    </ligand>
</feature>
<evidence type="ECO:0000313" key="5">
    <source>
        <dbReference type="EMBL" id="ABK46136.1"/>
    </source>
</evidence>
<dbReference type="Proteomes" id="UP000002586">
    <property type="component" value="Chromosome"/>
</dbReference>
<dbReference type="EMBL" id="CP000471">
    <property type="protein sequence ID" value="ABK46136.1"/>
    <property type="molecule type" value="Genomic_DNA"/>
</dbReference>
<keyword evidence="6" id="KW-1185">Reference proteome</keyword>
<reference evidence="5 6" key="2">
    <citation type="journal article" date="2012" name="Int. J. Syst. Evol. Microbiol.">
        <title>Magnetococcus marinus gen. nov., sp. nov., a marine, magnetotactic bacterium that represents a novel lineage (Magnetococcaceae fam. nov.; Magnetococcales ord. nov.) at the base of the Alphaproteobacteria.</title>
        <authorList>
            <person name="Bazylinski D.A."/>
            <person name="Williams T.J."/>
            <person name="Lefevre C.T."/>
            <person name="Berg R.J."/>
            <person name="Zhang C.L."/>
            <person name="Bowser S.S."/>
            <person name="Dean A.J."/>
            <person name="Beveridge T.J."/>
        </authorList>
    </citation>
    <scope>NUCLEOTIDE SEQUENCE [LARGE SCALE GENOMIC DNA]</scope>
    <source>
        <strain evidence="6">ATCC BAA-1437 / JCM 17883 / MC-1</strain>
    </source>
</reference>
<evidence type="ECO:0000256" key="3">
    <source>
        <dbReference type="ARBA" id="ARBA00022801"/>
    </source>
</evidence>
<dbReference type="KEGG" id="mgm:Mmc1_3651"/>